<sequence>MSAERKCQFIGQFLEYYKDFEILICTVHQGTIIPSNVTKYINNQHQSISLDLRKKLIKQCKGLRLTSPTEIKAAKSPIKAFDYLEELRKIFVYAVDDCRISYLKEGQITKHINQTHDIRGTRWQPIRDRWKQTIS</sequence>
<gene>
    <name evidence="1" type="ORF">TWF970_001625</name>
</gene>
<dbReference type="AlphaFoldDB" id="A0A7C8V7E9"/>
<name>A0A7C8V7E9_ORBOL</name>
<dbReference type="Proteomes" id="UP000474640">
    <property type="component" value="Unassembled WGS sequence"/>
</dbReference>
<proteinExistence type="predicted"/>
<organism evidence="1 2">
    <name type="scientific">Orbilia oligospora</name>
    <name type="common">Nematode-trapping fungus</name>
    <name type="synonym">Arthrobotrys oligospora</name>
    <dbReference type="NCBI Taxonomy" id="2813651"/>
    <lineage>
        <taxon>Eukaryota</taxon>
        <taxon>Fungi</taxon>
        <taxon>Dikarya</taxon>
        <taxon>Ascomycota</taxon>
        <taxon>Pezizomycotina</taxon>
        <taxon>Orbiliomycetes</taxon>
        <taxon>Orbiliales</taxon>
        <taxon>Orbiliaceae</taxon>
        <taxon>Orbilia</taxon>
    </lineage>
</organism>
<protein>
    <submittedName>
        <fullName evidence="1">Uncharacterized protein</fullName>
    </submittedName>
</protein>
<evidence type="ECO:0000313" key="2">
    <source>
        <dbReference type="Proteomes" id="UP000474640"/>
    </source>
</evidence>
<reference evidence="1 2" key="1">
    <citation type="submission" date="2020-01" db="EMBL/GenBank/DDBJ databases">
        <authorList>
            <person name="Palmer J.M."/>
        </authorList>
    </citation>
    <scope>NUCLEOTIDE SEQUENCE [LARGE SCALE GENOMIC DNA]</scope>
    <source>
        <strain evidence="1 2">TWF970</strain>
    </source>
</reference>
<accession>A0A7C8V7E9</accession>
<comment type="caution">
    <text evidence="1">The sequence shown here is derived from an EMBL/GenBank/DDBJ whole genome shotgun (WGS) entry which is preliminary data.</text>
</comment>
<dbReference type="EMBL" id="JAABOJ010000127">
    <property type="protein sequence ID" value="KAF3268005.1"/>
    <property type="molecule type" value="Genomic_DNA"/>
</dbReference>
<evidence type="ECO:0000313" key="1">
    <source>
        <dbReference type="EMBL" id="KAF3268005.1"/>
    </source>
</evidence>